<dbReference type="EMBL" id="CWKI01000012">
    <property type="protein sequence ID" value="CTR10002.1"/>
    <property type="molecule type" value="Genomic_DNA"/>
</dbReference>
<dbReference type="Proteomes" id="UP000199069">
    <property type="component" value="Unassembled WGS sequence"/>
</dbReference>
<evidence type="ECO:0000313" key="3">
    <source>
        <dbReference type="Proteomes" id="UP000199069"/>
    </source>
</evidence>
<organism evidence="1 3">
    <name type="scientific">Rhodotorula toruloides</name>
    <name type="common">Yeast</name>
    <name type="synonym">Rhodosporidium toruloides</name>
    <dbReference type="NCBI Taxonomy" id="5286"/>
    <lineage>
        <taxon>Eukaryota</taxon>
        <taxon>Fungi</taxon>
        <taxon>Dikarya</taxon>
        <taxon>Basidiomycota</taxon>
        <taxon>Pucciniomycotina</taxon>
        <taxon>Microbotryomycetes</taxon>
        <taxon>Sporidiobolales</taxon>
        <taxon>Sporidiobolaceae</taxon>
        <taxon>Rhodotorula</taxon>
    </lineage>
</organism>
<dbReference type="Proteomes" id="UP000239560">
    <property type="component" value="Unassembled WGS sequence"/>
</dbReference>
<evidence type="ECO:0000313" key="1">
    <source>
        <dbReference type="EMBL" id="CTR10002.1"/>
    </source>
</evidence>
<sequence length="317" mass="36138">MSTPLAERAEDCIHALIWLHTKLRTDGVEHAFIGLAGTIVRLYAAQNYLRRKDLASAPSIHDFMTRRRYTGDFILHVEIAEADIHRVARDLHAGQDPHTHDWRAVVTIANISCRFILKPFVPHSPHDYSAWPRDYFRIVEGPHSIDIPTELAVEAQCNRLTLLTQVSDQRLERGFDRAHPPPAPVDTVSFRAEWLAQEHFDRIGQSGAYCLSHHAWDHDIPFLMPEEGYINASNRLLAVASKSLVHIGGREVNLLVESAANQEHAEGRYPHPSREKVEQDMRMLVASWTVVLLLVAEYFRRPYIPTDSSVFEVGARR</sequence>
<protein>
    <submittedName>
        <fullName evidence="1">BY PROTMAP: gi|647398517|emb|CDR42533.1| RHTO0S07e00606g1_1 [Rhodosporidium toruloides]</fullName>
    </submittedName>
</protein>
<reference evidence="2 4" key="2">
    <citation type="journal article" date="2018" name="Elife">
        <title>Functional genomics of lipid metabolism in the oleaginous yeast Rhodosporidium toruloides.</title>
        <authorList>
            <person name="Coradetti S.T."/>
            <person name="Pinel D."/>
            <person name="Geiselman G."/>
            <person name="Ito M."/>
            <person name="Mondo S."/>
            <person name="Reilly M.C."/>
            <person name="Cheng Y.F."/>
            <person name="Bauer S."/>
            <person name="Grigoriev I."/>
            <person name="Gladden J.M."/>
            <person name="Simmons B.A."/>
            <person name="Brem R."/>
            <person name="Arkin A.P."/>
            <person name="Skerker J.M."/>
        </authorList>
    </citation>
    <scope>NUCLEOTIDE SEQUENCE [LARGE SCALE GENOMIC DNA]</scope>
    <source>
        <strain evidence="2 4">NBRC 0880</strain>
    </source>
</reference>
<reference evidence="1 3" key="1">
    <citation type="submission" date="2015-07" db="EMBL/GenBank/DDBJ databases">
        <authorList>
            <person name="Cajimat M.N.B."/>
            <person name="Milazzo M.L."/>
            <person name="Fulhorst C.F."/>
        </authorList>
    </citation>
    <scope>NUCLEOTIDE SEQUENCE [LARGE SCALE GENOMIC DNA]</scope>
    <source>
        <strain evidence="1">Single colony</strain>
    </source>
</reference>
<evidence type="ECO:0000313" key="4">
    <source>
        <dbReference type="Proteomes" id="UP000239560"/>
    </source>
</evidence>
<dbReference type="OrthoDB" id="10301297at2759"/>
<keyword evidence="3" id="KW-1185">Reference proteome</keyword>
<dbReference type="EMBL" id="LCTV02000012">
    <property type="protein sequence ID" value="PRQ71241.1"/>
    <property type="molecule type" value="Genomic_DNA"/>
</dbReference>
<accession>A0A0K3CMT2</accession>
<dbReference type="AlphaFoldDB" id="A0A0K3CMT2"/>
<name>A0A0K3CMT2_RHOTO</name>
<proteinExistence type="predicted"/>
<gene>
    <name evidence="1" type="primary">FGENESH: predicted gene_12.23</name>
    <name evidence="2" type="ORF">AAT19DRAFT_10099</name>
    <name evidence="1" type="ORF">BN2166_0058630</name>
</gene>
<evidence type="ECO:0000313" key="2">
    <source>
        <dbReference type="EMBL" id="PRQ71241.1"/>
    </source>
</evidence>